<gene>
    <name evidence="1" type="ORF">TSUD_27910</name>
</gene>
<reference evidence="2" key="1">
    <citation type="journal article" date="2017" name="Front. Plant Sci.">
        <title>Climate Clever Clovers: New Paradigm to Reduce the Environmental Footprint of Ruminants by Breeding Low Methanogenic Forages Utilizing Haplotype Variation.</title>
        <authorList>
            <person name="Kaur P."/>
            <person name="Appels R."/>
            <person name="Bayer P.E."/>
            <person name="Keeble-Gagnere G."/>
            <person name="Wang J."/>
            <person name="Hirakawa H."/>
            <person name="Shirasawa K."/>
            <person name="Vercoe P."/>
            <person name="Stefanova K."/>
            <person name="Durmic Z."/>
            <person name="Nichols P."/>
            <person name="Revell C."/>
            <person name="Isobe S.N."/>
            <person name="Edwards D."/>
            <person name="Erskine W."/>
        </authorList>
    </citation>
    <scope>NUCLEOTIDE SEQUENCE [LARGE SCALE GENOMIC DNA]</scope>
    <source>
        <strain evidence="2">cv. Daliak</strain>
    </source>
</reference>
<keyword evidence="2" id="KW-1185">Reference proteome</keyword>
<name>A0A2Z6PEZ3_TRISU</name>
<dbReference type="InterPro" id="IPR040256">
    <property type="entry name" value="At4g02000-like"/>
</dbReference>
<dbReference type="EMBL" id="DF973983">
    <property type="protein sequence ID" value="GAU43589.1"/>
    <property type="molecule type" value="Genomic_DNA"/>
</dbReference>
<dbReference type="PANTHER" id="PTHR31286:SF176">
    <property type="entry name" value="DUF4283 DOMAIN PROTEIN"/>
    <property type="match status" value="1"/>
</dbReference>
<evidence type="ECO:0000313" key="1">
    <source>
        <dbReference type="EMBL" id="GAU43589.1"/>
    </source>
</evidence>
<proteinExistence type="predicted"/>
<organism evidence="1 2">
    <name type="scientific">Trifolium subterraneum</name>
    <name type="common">Subterranean clover</name>
    <dbReference type="NCBI Taxonomy" id="3900"/>
    <lineage>
        <taxon>Eukaryota</taxon>
        <taxon>Viridiplantae</taxon>
        <taxon>Streptophyta</taxon>
        <taxon>Embryophyta</taxon>
        <taxon>Tracheophyta</taxon>
        <taxon>Spermatophyta</taxon>
        <taxon>Magnoliopsida</taxon>
        <taxon>eudicotyledons</taxon>
        <taxon>Gunneridae</taxon>
        <taxon>Pentapetalae</taxon>
        <taxon>rosids</taxon>
        <taxon>fabids</taxon>
        <taxon>Fabales</taxon>
        <taxon>Fabaceae</taxon>
        <taxon>Papilionoideae</taxon>
        <taxon>50 kb inversion clade</taxon>
        <taxon>NPAAA clade</taxon>
        <taxon>Hologalegina</taxon>
        <taxon>IRL clade</taxon>
        <taxon>Trifolieae</taxon>
        <taxon>Trifolium</taxon>
    </lineage>
</organism>
<evidence type="ECO:0000313" key="2">
    <source>
        <dbReference type="Proteomes" id="UP000242715"/>
    </source>
</evidence>
<protein>
    <submittedName>
        <fullName evidence="1">Uncharacterized protein</fullName>
    </submittedName>
</protein>
<dbReference type="Proteomes" id="UP000242715">
    <property type="component" value="Unassembled WGS sequence"/>
</dbReference>
<accession>A0A2Z6PEZ3</accession>
<dbReference type="AlphaFoldDB" id="A0A2Z6PEZ3"/>
<dbReference type="PANTHER" id="PTHR31286">
    <property type="entry name" value="GLYCINE-RICH CELL WALL STRUCTURAL PROTEIN 1.8-LIKE"/>
    <property type="match status" value="1"/>
</dbReference>
<sequence length="398" mass="45000">MAQDAPSKGSSGDKDVCTSFVQLVQYSNLKAFQTLFERFTLPKGSSSVRMQDLKERILKFWKTNEQWTFAWSADVNPYTAQPTNAQTWIRIHGLAREYWRPQILFEIAGALGSPLALDEATKKRTFGQFARILIDVDLSSNLHERILVERNDFDFYTPRATKNSTTVNKLKVRQNTLNVEKHPTSNVCVPNTSSSNGMASPIVGDDMNLANEDFCEELHEEEEVVVDSIPLENQDRSIVVPDSNLSNFNANVIHDMQVLGILSAPTAAQQTMDFLSNSWANMTQTKEVVDSVGNTNQQFQLVVPKIERTRPSRNKPKLVKGSRLVLSIDSHLVIQIRTSDSDFKLQIRTSDFIFRLQIVSIPSSDSDSEYSPTGFRCEYSLIGFRFLDCEYSPTGFRC</sequence>
<dbReference type="OrthoDB" id="1096772at2759"/>